<dbReference type="eggNOG" id="COG0456">
    <property type="taxonomic scope" value="Bacteria"/>
</dbReference>
<dbReference type="RefSeq" id="WP_013657530.1">
    <property type="nucleotide sequence ID" value="NC_015275.1"/>
</dbReference>
<keyword evidence="5" id="KW-1185">Reference proteome</keyword>
<feature type="domain" description="N-acetyltransferase" evidence="3">
    <location>
        <begin position="1"/>
        <end position="148"/>
    </location>
</feature>
<dbReference type="PANTHER" id="PTHR10545:SF29">
    <property type="entry name" value="GH14572P-RELATED"/>
    <property type="match status" value="1"/>
</dbReference>
<dbReference type="EMBL" id="CP002582">
    <property type="protein sequence ID" value="ADZ84237.1"/>
    <property type="molecule type" value="Genomic_DNA"/>
</dbReference>
<keyword evidence="1 4" id="KW-0808">Transferase</keyword>
<dbReference type="AlphaFoldDB" id="F2JHJ8"/>
<proteinExistence type="predicted"/>
<dbReference type="Pfam" id="PF00583">
    <property type="entry name" value="Acetyltransf_1"/>
    <property type="match status" value="1"/>
</dbReference>
<organism evidence="4 5">
    <name type="scientific">Cellulosilyticum lentocellum (strain ATCC 49066 / DSM 5427 / NCIMB 11756 / RHM5)</name>
    <name type="common">Clostridium lentocellum</name>
    <dbReference type="NCBI Taxonomy" id="642492"/>
    <lineage>
        <taxon>Bacteria</taxon>
        <taxon>Bacillati</taxon>
        <taxon>Bacillota</taxon>
        <taxon>Clostridia</taxon>
        <taxon>Lachnospirales</taxon>
        <taxon>Cellulosilyticaceae</taxon>
        <taxon>Cellulosilyticum</taxon>
    </lineage>
</organism>
<dbReference type="PANTHER" id="PTHR10545">
    <property type="entry name" value="DIAMINE N-ACETYLTRANSFERASE"/>
    <property type="match status" value="1"/>
</dbReference>
<keyword evidence="2" id="KW-0012">Acyltransferase</keyword>
<dbReference type="InterPro" id="IPR000182">
    <property type="entry name" value="GNAT_dom"/>
</dbReference>
<evidence type="ECO:0000256" key="1">
    <source>
        <dbReference type="ARBA" id="ARBA00022679"/>
    </source>
</evidence>
<sequence length="148" mass="17282">MFIRDIQAQDQAIYMQMSKDFYHSDATLFAMTDEQLQATLQKALQNSPFLRLVIIEEEQKTVGYGLLAFYWSNEAGGMVTQLEEFYVLPEYRGKQLGSQFLNWLIDSYSDQTARFRLEICSSNVGAKKLYEKYGFSTLDYIQMIKDMQ</sequence>
<dbReference type="KEGG" id="cle:Clole_2531"/>
<dbReference type="GO" id="GO:0008080">
    <property type="term" value="F:N-acetyltransferase activity"/>
    <property type="evidence" value="ECO:0007669"/>
    <property type="project" value="TreeGrafter"/>
</dbReference>
<dbReference type="PROSITE" id="PS51186">
    <property type="entry name" value="GNAT"/>
    <property type="match status" value="1"/>
</dbReference>
<dbReference type="InterPro" id="IPR016181">
    <property type="entry name" value="Acyl_CoA_acyltransferase"/>
</dbReference>
<gene>
    <name evidence="4" type="ordered locus">Clole_2531</name>
</gene>
<dbReference type="Proteomes" id="UP000008467">
    <property type="component" value="Chromosome"/>
</dbReference>
<accession>F2JHJ8</accession>
<dbReference type="SUPFAM" id="SSF55729">
    <property type="entry name" value="Acyl-CoA N-acyltransferases (Nat)"/>
    <property type="match status" value="1"/>
</dbReference>
<evidence type="ECO:0000256" key="2">
    <source>
        <dbReference type="ARBA" id="ARBA00023315"/>
    </source>
</evidence>
<name>F2JHJ8_CELLD</name>
<protein>
    <submittedName>
        <fullName evidence="4">GCN5-related N-acetyltransferase</fullName>
    </submittedName>
</protein>
<dbReference type="Gene3D" id="3.40.630.30">
    <property type="match status" value="1"/>
</dbReference>
<dbReference type="HOGENOM" id="CLU_013985_34_9_9"/>
<dbReference type="STRING" id="642492.Clole_2531"/>
<evidence type="ECO:0000313" key="4">
    <source>
        <dbReference type="EMBL" id="ADZ84237.1"/>
    </source>
</evidence>
<reference evidence="4 5" key="1">
    <citation type="journal article" date="2011" name="J. Bacteriol.">
        <title>Complete genome sequence of the cellulose-degrading bacterium Cellulosilyticum lentocellum.</title>
        <authorList>
            <consortium name="US DOE Joint Genome Institute"/>
            <person name="Miller D.A."/>
            <person name="Suen G."/>
            <person name="Bruce D."/>
            <person name="Copeland A."/>
            <person name="Cheng J.F."/>
            <person name="Detter C."/>
            <person name="Goodwin L.A."/>
            <person name="Han C.S."/>
            <person name="Hauser L.J."/>
            <person name="Land M.L."/>
            <person name="Lapidus A."/>
            <person name="Lucas S."/>
            <person name="Meincke L."/>
            <person name="Pitluck S."/>
            <person name="Tapia R."/>
            <person name="Teshima H."/>
            <person name="Woyke T."/>
            <person name="Fox B.G."/>
            <person name="Angert E.R."/>
            <person name="Currie C.R."/>
        </authorList>
    </citation>
    <scope>NUCLEOTIDE SEQUENCE [LARGE SCALE GENOMIC DNA]</scope>
    <source>
        <strain evidence="5">ATCC 49066 / DSM 5427 / NCIMB 11756 / RHM5</strain>
    </source>
</reference>
<evidence type="ECO:0000313" key="5">
    <source>
        <dbReference type="Proteomes" id="UP000008467"/>
    </source>
</evidence>
<evidence type="ECO:0000259" key="3">
    <source>
        <dbReference type="PROSITE" id="PS51186"/>
    </source>
</evidence>
<dbReference type="InterPro" id="IPR051016">
    <property type="entry name" value="Diverse_Substrate_AcTransf"/>
</dbReference>
<dbReference type="CDD" id="cd04301">
    <property type="entry name" value="NAT_SF"/>
    <property type="match status" value="1"/>
</dbReference>